<protein>
    <recommendedName>
        <fullName evidence="1">Deoxynucleoside kinase domain-containing protein</fullName>
    </recommendedName>
</protein>
<evidence type="ECO:0000313" key="2">
    <source>
        <dbReference type="EMBL" id="GAF98980.1"/>
    </source>
</evidence>
<dbReference type="InterPro" id="IPR002624">
    <property type="entry name" value="DCK/DGK"/>
</dbReference>
<sequence length="214" mass="25311">MFEKNYIAVEGPLGVGKTSLVLLLAERVHGRTILEDAEDNPFLASFYKDPKRFAFQTQLFFILRRFQKQEQINQIDLFKRVVISDFLFDKDRIFARLNLDDREFSLYEQVFNLLKVKIAKPDLVIFLQARTDVLKERIKERSQDYEKSINLSYLDQINQAFNEFFFHYTETPLLVINASEIDFVHVPSDLDNLILEIEKMEKGTKYYVPLGSRH</sequence>
<dbReference type="PANTHER" id="PTHR10513:SF46">
    <property type="entry name" value="DEOXYGUANOSINE KINASE"/>
    <property type="match status" value="1"/>
</dbReference>
<dbReference type="EMBL" id="BARS01011010">
    <property type="protein sequence ID" value="GAF98980.1"/>
    <property type="molecule type" value="Genomic_DNA"/>
</dbReference>
<dbReference type="InterPro" id="IPR050566">
    <property type="entry name" value="Deoxyribonucleoside_kinase"/>
</dbReference>
<proteinExistence type="predicted"/>
<dbReference type="Gene3D" id="3.40.50.300">
    <property type="entry name" value="P-loop containing nucleotide triphosphate hydrolases"/>
    <property type="match status" value="1"/>
</dbReference>
<dbReference type="PANTHER" id="PTHR10513">
    <property type="entry name" value="DEOXYNUCLEOSIDE KINASE"/>
    <property type="match status" value="1"/>
</dbReference>
<dbReference type="AlphaFoldDB" id="X0VEP6"/>
<dbReference type="PIRSF" id="PIRSF000705">
    <property type="entry name" value="DNK"/>
    <property type="match status" value="1"/>
</dbReference>
<gene>
    <name evidence="2" type="ORF">S01H1_20189</name>
</gene>
<accession>X0VEP6</accession>
<dbReference type="SUPFAM" id="SSF52540">
    <property type="entry name" value="P-loop containing nucleoside triphosphate hydrolases"/>
    <property type="match status" value="1"/>
</dbReference>
<dbReference type="CDD" id="cd01673">
    <property type="entry name" value="dNK"/>
    <property type="match status" value="1"/>
</dbReference>
<dbReference type="GO" id="GO:0005524">
    <property type="term" value="F:ATP binding"/>
    <property type="evidence" value="ECO:0007669"/>
    <property type="project" value="InterPro"/>
</dbReference>
<name>X0VEP6_9ZZZZ</name>
<evidence type="ECO:0000259" key="1">
    <source>
        <dbReference type="Pfam" id="PF01712"/>
    </source>
</evidence>
<organism evidence="2">
    <name type="scientific">marine sediment metagenome</name>
    <dbReference type="NCBI Taxonomy" id="412755"/>
    <lineage>
        <taxon>unclassified sequences</taxon>
        <taxon>metagenomes</taxon>
        <taxon>ecological metagenomes</taxon>
    </lineage>
</organism>
<dbReference type="InterPro" id="IPR031314">
    <property type="entry name" value="DNK_dom"/>
</dbReference>
<dbReference type="Pfam" id="PF01712">
    <property type="entry name" value="dNK"/>
    <property type="match status" value="1"/>
</dbReference>
<dbReference type="GO" id="GO:0005737">
    <property type="term" value="C:cytoplasm"/>
    <property type="evidence" value="ECO:0007669"/>
    <property type="project" value="TreeGrafter"/>
</dbReference>
<reference evidence="2" key="1">
    <citation type="journal article" date="2014" name="Front. Microbiol.">
        <title>High frequency of phylogenetically diverse reductive dehalogenase-homologous genes in deep subseafloor sedimentary metagenomes.</title>
        <authorList>
            <person name="Kawai M."/>
            <person name="Futagami T."/>
            <person name="Toyoda A."/>
            <person name="Takaki Y."/>
            <person name="Nishi S."/>
            <person name="Hori S."/>
            <person name="Arai W."/>
            <person name="Tsubouchi T."/>
            <person name="Morono Y."/>
            <person name="Uchiyama I."/>
            <person name="Ito T."/>
            <person name="Fujiyama A."/>
            <person name="Inagaki F."/>
            <person name="Takami H."/>
        </authorList>
    </citation>
    <scope>NUCLEOTIDE SEQUENCE</scope>
    <source>
        <strain evidence="2">Expedition CK06-06</strain>
    </source>
</reference>
<feature type="domain" description="Deoxynucleoside kinase" evidence="1">
    <location>
        <begin position="7"/>
        <end position="199"/>
    </location>
</feature>
<dbReference type="InterPro" id="IPR027417">
    <property type="entry name" value="P-loop_NTPase"/>
</dbReference>
<dbReference type="GO" id="GO:0019136">
    <property type="term" value="F:deoxynucleoside kinase activity"/>
    <property type="evidence" value="ECO:0007669"/>
    <property type="project" value="InterPro"/>
</dbReference>
<comment type="caution">
    <text evidence="2">The sequence shown here is derived from an EMBL/GenBank/DDBJ whole genome shotgun (WGS) entry which is preliminary data.</text>
</comment>